<gene>
    <name evidence="2" type="ORF">CAMP_LOCUS15033</name>
</gene>
<evidence type="ECO:0000313" key="3">
    <source>
        <dbReference type="Proteomes" id="UP001152747"/>
    </source>
</evidence>
<dbReference type="EMBL" id="CANHGI010000005">
    <property type="protein sequence ID" value="CAI5452396.1"/>
    <property type="molecule type" value="Genomic_DNA"/>
</dbReference>
<name>A0A9P1N8U5_9PELO</name>
<feature type="compositionally biased region" description="Polar residues" evidence="1">
    <location>
        <begin position="48"/>
        <end position="59"/>
    </location>
</feature>
<proteinExistence type="predicted"/>
<comment type="caution">
    <text evidence="2">The sequence shown here is derived from an EMBL/GenBank/DDBJ whole genome shotgun (WGS) entry which is preliminary data.</text>
</comment>
<evidence type="ECO:0000313" key="2">
    <source>
        <dbReference type="EMBL" id="CAI5452396.1"/>
    </source>
</evidence>
<protein>
    <submittedName>
        <fullName evidence="2">Uncharacterized protein</fullName>
    </submittedName>
</protein>
<reference evidence="2" key="1">
    <citation type="submission" date="2022-11" db="EMBL/GenBank/DDBJ databases">
        <authorList>
            <person name="Kikuchi T."/>
        </authorList>
    </citation>
    <scope>NUCLEOTIDE SEQUENCE</scope>
    <source>
        <strain evidence="2">PS1010</strain>
    </source>
</reference>
<feature type="region of interest" description="Disordered" evidence="1">
    <location>
        <begin position="35"/>
        <end position="81"/>
    </location>
</feature>
<evidence type="ECO:0000256" key="1">
    <source>
        <dbReference type="SAM" id="MobiDB-lite"/>
    </source>
</evidence>
<dbReference type="Proteomes" id="UP001152747">
    <property type="component" value="Unassembled WGS sequence"/>
</dbReference>
<keyword evidence="3" id="KW-1185">Reference proteome</keyword>
<sequence>MICLIRFSSAANPPSLTEIKNLQNRELDEIFESTKTANTPEPDPIPSNLANSVGNSNGRYNRPASGPREVPINHGHALAPEPVPMMPDGFSDLAQQGANVFANGATAFYRGAATVGQAFGIPQGNYQMPFLSQAAQIFGR</sequence>
<dbReference type="OrthoDB" id="5858654at2759"/>
<organism evidence="2 3">
    <name type="scientific">Caenorhabditis angaria</name>
    <dbReference type="NCBI Taxonomy" id="860376"/>
    <lineage>
        <taxon>Eukaryota</taxon>
        <taxon>Metazoa</taxon>
        <taxon>Ecdysozoa</taxon>
        <taxon>Nematoda</taxon>
        <taxon>Chromadorea</taxon>
        <taxon>Rhabditida</taxon>
        <taxon>Rhabditina</taxon>
        <taxon>Rhabditomorpha</taxon>
        <taxon>Rhabditoidea</taxon>
        <taxon>Rhabditidae</taxon>
        <taxon>Peloderinae</taxon>
        <taxon>Caenorhabditis</taxon>
    </lineage>
</organism>
<dbReference type="AlphaFoldDB" id="A0A9P1N8U5"/>
<accession>A0A9P1N8U5</accession>